<evidence type="ECO:0000313" key="1">
    <source>
        <dbReference type="EMBL" id="GEP46386.1"/>
    </source>
</evidence>
<accession>A0A512MI19</accession>
<evidence type="ECO:0000313" key="2">
    <source>
        <dbReference type="Proteomes" id="UP000321577"/>
    </source>
</evidence>
<dbReference type="SUPFAM" id="SSF47413">
    <property type="entry name" value="lambda repressor-like DNA-binding domains"/>
    <property type="match status" value="1"/>
</dbReference>
<dbReference type="CDD" id="cd00093">
    <property type="entry name" value="HTH_XRE"/>
    <property type="match status" value="1"/>
</dbReference>
<dbReference type="Gene3D" id="1.10.260.40">
    <property type="entry name" value="lambda repressor-like DNA-binding domains"/>
    <property type="match status" value="1"/>
</dbReference>
<dbReference type="InterPro" id="IPR001387">
    <property type="entry name" value="Cro/C1-type_HTH"/>
</dbReference>
<comment type="caution">
    <text evidence="1">The sequence shown here is derived from an EMBL/GenBank/DDBJ whole genome shotgun (WGS) entry which is preliminary data.</text>
</comment>
<keyword evidence="2" id="KW-1185">Reference proteome</keyword>
<dbReference type="InterPro" id="IPR010982">
    <property type="entry name" value="Lambda_DNA-bd_dom_sf"/>
</dbReference>
<protein>
    <recommendedName>
        <fullName evidence="3">HTH cro/C1-type domain-containing protein</fullName>
    </recommendedName>
</protein>
<proteinExistence type="predicted"/>
<gene>
    <name evidence="1" type="ORF">BGE01nite_56770</name>
</gene>
<dbReference type="Proteomes" id="UP000321577">
    <property type="component" value="Unassembled WGS sequence"/>
</dbReference>
<name>A0A512MI19_9BACT</name>
<dbReference type="GO" id="GO:0003677">
    <property type="term" value="F:DNA binding"/>
    <property type="evidence" value="ECO:0007669"/>
    <property type="project" value="InterPro"/>
</dbReference>
<reference evidence="1 2" key="1">
    <citation type="submission" date="2019-07" db="EMBL/GenBank/DDBJ databases">
        <title>Whole genome shotgun sequence of Brevifollis gellanilyticus NBRC 108608.</title>
        <authorList>
            <person name="Hosoyama A."/>
            <person name="Uohara A."/>
            <person name="Ohji S."/>
            <person name="Ichikawa N."/>
        </authorList>
    </citation>
    <scope>NUCLEOTIDE SEQUENCE [LARGE SCALE GENOMIC DNA]</scope>
    <source>
        <strain evidence="1 2">NBRC 108608</strain>
    </source>
</reference>
<dbReference type="Pfam" id="PF13560">
    <property type="entry name" value="HTH_31"/>
    <property type="match status" value="1"/>
</dbReference>
<dbReference type="AlphaFoldDB" id="A0A512MI19"/>
<evidence type="ECO:0008006" key="3">
    <source>
        <dbReference type="Google" id="ProtNLM"/>
    </source>
</evidence>
<sequence>MFSTYVKDLRISQRVTLREFCSKLGLDPSNWSKVERGINPPPGDLNILERLAAFFSLEGTTRQEFLDKALLARNELPPDLAGNSKFLRVAPAFFRNARGDNLSPEELTEFIEELKKLHTPDVEPVPAK</sequence>
<organism evidence="1 2">
    <name type="scientific">Brevifollis gellanilyticus</name>
    <dbReference type="NCBI Taxonomy" id="748831"/>
    <lineage>
        <taxon>Bacteria</taxon>
        <taxon>Pseudomonadati</taxon>
        <taxon>Verrucomicrobiota</taxon>
        <taxon>Verrucomicrobiia</taxon>
        <taxon>Verrucomicrobiales</taxon>
        <taxon>Verrucomicrobiaceae</taxon>
    </lineage>
</organism>
<dbReference type="EMBL" id="BKAG01000094">
    <property type="protein sequence ID" value="GEP46386.1"/>
    <property type="molecule type" value="Genomic_DNA"/>
</dbReference>
<dbReference type="RefSeq" id="WP_425485727.1">
    <property type="nucleotide sequence ID" value="NZ_BKAG01000094.1"/>
</dbReference>